<evidence type="ECO:0000313" key="10">
    <source>
        <dbReference type="Proteomes" id="UP001239445"/>
    </source>
</evidence>
<keyword evidence="10" id="KW-1185">Reference proteome</keyword>
<dbReference type="PANTHER" id="PTHR10543">
    <property type="entry name" value="BETA-CAROTENE DIOXYGENASE"/>
    <property type="match status" value="1"/>
</dbReference>
<evidence type="ECO:0000256" key="7">
    <source>
        <dbReference type="SAM" id="MobiDB-lite"/>
    </source>
</evidence>
<comment type="cofactor">
    <cofactor evidence="5">
        <name>Fe(2+)</name>
        <dbReference type="ChEBI" id="CHEBI:29033"/>
    </cofactor>
    <text evidence="5">Binds 1 Fe(2+) ion per subunit.</text>
</comment>
<evidence type="ECO:0000259" key="8">
    <source>
        <dbReference type="Pfam" id="PF13577"/>
    </source>
</evidence>
<evidence type="ECO:0000256" key="6">
    <source>
        <dbReference type="SAM" id="Coils"/>
    </source>
</evidence>
<evidence type="ECO:0000256" key="5">
    <source>
        <dbReference type="PIRSR" id="PIRSR604294-1"/>
    </source>
</evidence>
<organism evidence="9 10">
    <name type="scientific">Echria macrotheca</name>
    <dbReference type="NCBI Taxonomy" id="438768"/>
    <lineage>
        <taxon>Eukaryota</taxon>
        <taxon>Fungi</taxon>
        <taxon>Dikarya</taxon>
        <taxon>Ascomycota</taxon>
        <taxon>Pezizomycotina</taxon>
        <taxon>Sordariomycetes</taxon>
        <taxon>Sordariomycetidae</taxon>
        <taxon>Sordariales</taxon>
        <taxon>Schizotheciaceae</taxon>
        <taxon>Echria</taxon>
    </lineage>
</organism>
<dbReference type="SUPFAM" id="SSF54427">
    <property type="entry name" value="NTF2-like"/>
    <property type="match status" value="1"/>
</dbReference>
<evidence type="ECO:0000256" key="1">
    <source>
        <dbReference type="ARBA" id="ARBA00006787"/>
    </source>
</evidence>
<dbReference type="AlphaFoldDB" id="A0AAJ0B7Y5"/>
<comment type="caution">
    <text evidence="9">The sequence shown here is derived from an EMBL/GenBank/DDBJ whole genome shotgun (WGS) entry which is preliminary data.</text>
</comment>
<dbReference type="EMBL" id="MU839838">
    <property type="protein sequence ID" value="KAK1752890.1"/>
    <property type="molecule type" value="Genomic_DNA"/>
</dbReference>
<name>A0AAJ0B7Y5_9PEZI</name>
<dbReference type="GO" id="GO:0046872">
    <property type="term" value="F:metal ion binding"/>
    <property type="evidence" value="ECO:0007669"/>
    <property type="project" value="UniProtKB-KW"/>
</dbReference>
<dbReference type="GO" id="GO:0010436">
    <property type="term" value="F:carotenoid dioxygenase activity"/>
    <property type="evidence" value="ECO:0007669"/>
    <property type="project" value="TreeGrafter"/>
</dbReference>
<dbReference type="InterPro" id="IPR032710">
    <property type="entry name" value="NTF2-like_dom_sf"/>
</dbReference>
<dbReference type="GO" id="GO:0016121">
    <property type="term" value="P:carotene catabolic process"/>
    <property type="evidence" value="ECO:0007669"/>
    <property type="project" value="TreeGrafter"/>
</dbReference>
<dbReference type="InterPro" id="IPR037401">
    <property type="entry name" value="SnoaL-like"/>
</dbReference>
<comment type="similarity">
    <text evidence="1">Belongs to the carotenoid oxygenase family.</text>
</comment>
<keyword evidence="2 5" id="KW-0479">Metal-binding</keyword>
<dbReference type="Gene3D" id="3.10.450.50">
    <property type="match status" value="1"/>
</dbReference>
<dbReference type="Proteomes" id="UP001239445">
    <property type="component" value="Unassembled WGS sequence"/>
</dbReference>
<feature type="region of interest" description="Disordered" evidence="7">
    <location>
        <begin position="250"/>
        <end position="279"/>
    </location>
</feature>
<evidence type="ECO:0000256" key="3">
    <source>
        <dbReference type="ARBA" id="ARBA00023002"/>
    </source>
</evidence>
<sequence>MANLEQEFAELKQQVQALQKELARVSDEAEVRKTHHKYGYYLDKCLYNEVVDMFSDHPDAYVEFLGTRYRGKAGIRRLYQGRFQKNFVAGRNGPVYGWLLDHIMMQDIIDVDESGTHAWCRMRALMQAGTHQSIEEYFPGGHRQWWEGGLYENEYIKEDGVWKLFRYRYFPFWHAEHERGWSHTKKNYIPWPTKTFPEDPQGPDEIIEQKMLWPDTRVIPFHYPHPVTGQRINADDLRAPIWAGKVDEAEPPLTLELPAGQKRPGATDAEPKPGDKDSKMAHIYDLAPEISNYGDNRLTDQSKVRFPRTDVFRSMNKPSRFEGDVFDLEFSGTIPTDIDGTFYRVQPDTRFPPLFEDDIHFNGDGSVTAIRISGGHADFKQRYVKTERYTLETAARRALFGRYRNPFTDNESVKGVIRTASNTNIFFWRGMLLAAKEDGPPFAMDPVTLETLGRYDFEGQMLSPTFTAHPKFDPETGEMVCFAYEAGGDGSDCSVDVAVWTFAANGTKTDECWYKAPFAGMIHDAGLSENWLVLPLTPIKMDLERMKQGGNKFAWDPYEDQWYALCPRRGAKPEDIIWFRADNGFHGHVAGCYELPSGQVALDLTVADGNVFFWFPPDTNKTPSDGVAKRNKLSSPTMRWIFDPKAKKSAITYPEGHTVWVADERVRPAATWKTNGEFSRIDDRFVTKPYRHFWQAVVDPSRPYDFAKCGPPAGGLFNCLGHYTWAEEHVVDSEEKEQVKKDGEFGVEDVYFAGPTMTFQEPTFIPKQGGGEGEGYLIALLNHLDELRNDVVILDAKDLKKGPLAVIHLPLKLKLGLHGNWVDSREIEAWRQRRAEGGDVGPVQVAKDMLPWQKAFFEKQKGQETNGTSTNQATANGH</sequence>
<feature type="binding site" evidence="5">
    <location>
        <position position="818"/>
    </location>
    <ligand>
        <name>Fe cation</name>
        <dbReference type="ChEBI" id="CHEBI:24875"/>
        <note>catalytic</note>
    </ligand>
</feature>
<keyword evidence="3" id="KW-0560">Oxidoreductase</keyword>
<feature type="domain" description="SnoaL-like" evidence="8">
    <location>
        <begin position="24"/>
        <end position="167"/>
    </location>
</feature>
<protein>
    <submittedName>
        <fullName evidence="9">Carotenoid oxygenase protein</fullName>
    </submittedName>
</protein>
<feature type="coiled-coil region" evidence="6">
    <location>
        <begin position="1"/>
        <end position="28"/>
    </location>
</feature>
<feature type="binding site" evidence="5">
    <location>
        <position position="588"/>
    </location>
    <ligand>
        <name>Fe cation</name>
        <dbReference type="ChEBI" id="CHEBI:24875"/>
        <note>catalytic</note>
    </ligand>
</feature>
<feature type="binding site" evidence="5">
    <location>
        <position position="523"/>
    </location>
    <ligand>
        <name>Fe cation</name>
        <dbReference type="ChEBI" id="CHEBI:24875"/>
        <note>catalytic</note>
    </ligand>
</feature>
<proteinExistence type="inferred from homology"/>
<evidence type="ECO:0000256" key="2">
    <source>
        <dbReference type="ARBA" id="ARBA00022723"/>
    </source>
</evidence>
<evidence type="ECO:0000313" key="9">
    <source>
        <dbReference type="EMBL" id="KAK1752890.1"/>
    </source>
</evidence>
<dbReference type="InterPro" id="IPR004294">
    <property type="entry name" value="Carotenoid_Oase"/>
</dbReference>
<evidence type="ECO:0000256" key="4">
    <source>
        <dbReference type="ARBA" id="ARBA00023004"/>
    </source>
</evidence>
<dbReference type="PANTHER" id="PTHR10543:SF89">
    <property type="entry name" value="CAROTENOID 9,10(9',10')-CLEAVAGE DIOXYGENASE 1"/>
    <property type="match status" value="1"/>
</dbReference>
<dbReference type="Pfam" id="PF13577">
    <property type="entry name" value="SnoaL_4"/>
    <property type="match status" value="1"/>
</dbReference>
<keyword evidence="6" id="KW-0175">Coiled coil</keyword>
<keyword evidence="4 5" id="KW-0408">Iron</keyword>
<feature type="compositionally biased region" description="Basic and acidic residues" evidence="7">
    <location>
        <begin position="269"/>
        <end position="279"/>
    </location>
</feature>
<dbReference type="Pfam" id="PF03055">
    <property type="entry name" value="RPE65"/>
    <property type="match status" value="1"/>
</dbReference>
<feature type="binding site" evidence="5">
    <location>
        <position position="469"/>
    </location>
    <ligand>
        <name>Fe cation</name>
        <dbReference type="ChEBI" id="CHEBI:24875"/>
        <note>catalytic</note>
    </ligand>
</feature>
<accession>A0AAJ0B7Y5</accession>
<gene>
    <name evidence="9" type="ORF">QBC47DRAFT_424313</name>
</gene>
<reference evidence="9" key="1">
    <citation type="submission" date="2023-06" db="EMBL/GenBank/DDBJ databases">
        <title>Genome-scale phylogeny and comparative genomics of the fungal order Sordariales.</title>
        <authorList>
            <consortium name="Lawrence Berkeley National Laboratory"/>
            <person name="Hensen N."/>
            <person name="Bonometti L."/>
            <person name="Westerberg I."/>
            <person name="Brannstrom I.O."/>
            <person name="Guillou S."/>
            <person name="Cros-Aarteil S."/>
            <person name="Calhoun S."/>
            <person name="Haridas S."/>
            <person name="Kuo A."/>
            <person name="Mondo S."/>
            <person name="Pangilinan J."/>
            <person name="Riley R."/>
            <person name="Labutti K."/>
            <person name="Andreopoulos B."/>
            <person name="Lipzen A."/>
            <person name="Chen C."/>
            <person name="Yanf M."/>
            <person name="Daum C."/>
            <person name="Ng V."/>
            <person name="Clum A."/>
            <person name="Steindorff A."/>
            <person name="Ohm R."/>
            <person name="Martin F."/>
            <person name="Silar P."/>
            <person name="Natvig D."/>
            <person name="Lalanne C."/>
            <person name="Gautier V."/>
            <person name="Ament-Velasquez S.L."/>
            <person name="Kruys A."/>
            <person name="Hutchinson M.I."/>
            <person name="Powell A.J."/>
            <person name="Barry K."/>
            <person name="Miller A.N."/>
            <person name="Grigoriev I.V."/>
            <person name="Debuchy R."/>
            <person name="Gladieux P."/>
            <person name="Thoren M.H."/>
            <person name="Johannesson H."/>
        </authorList>
    </citation>
    <scope>NUCLEOTIDE SEQUENCE</scope>
    <source>
        <strain evidence="9">PSN4</strain>
    </source>
</reference>